<dbReference type="Gene3D" id="1.10.510.10">
    <property type="entry name" value="Transferase(Phosphotransferase) domain 1"/>
    <property type="match status" value="1"/>
</dbReference>
<dbReference type="RefSeq" id="WP_343968002.1">
    <property type="nucleotide sequence ID" value="NZ_BAAAHK010000005.1"/>
</dbReference>
<evidence type="ECO:0000313" key="3">
    <source>
        <dbReference type="EMBL" id="GAA0936380.1"/>
    </source>
</evidence>
<dbReference type="InterPro" id="IPR011009">
    <property type="entry name" value="Kinase-like_dom_sf"/>
</dbReference>
<name>A0ABN1Q363_9ACTN</name>
<dbReference type="SUPFAM" id="SSF56112">
    <property type="entry name" value="Protein kinase-like (PK-like)"/>
    <property type="match status" value="1"/>
</dbReference>
<comment type="caution">
    <text evidence="3">The sequence shown here is derived from an EMBL/GenBank/DDBJ whole genome shotgun (WGS) entry which is preliminary data.</text>
</comment>
<dbReference type="Proteomes" id="UP001500542">
    <property type="component" value="Unassembled WGS sequence"/>
</dbReference>
<evidence type="ECO:0000256" key="1">
    <source>
        <dbReference type="SAM" id="MobiDB-lite"/>
    </source>
</evidence>
<dbReference type="GO" id="GO:0016301">
    <property type="term" value="F:kinase activity"/>
    <property type="evidence" value="ECO:0007669"/>
    <property type="project" value="UniProtKB-KW"/>
</dbReference>
<evidence type="ECO:0000256" key="2">
    <source>
        <dbReference type="SAM" id="Phobius"/>
    </source>
</evidence>
<feature type="region of interest" description="Disordered" evidence="1">
    <location>
        <begin position="383"/>
        <end position="438"/>
    </location>
</feature>
<feature type="compositionally biased region" description="Basic and acidic residues" evidence="1">
    <location>
        <begin position="425"/>
        <end position="437"/>
    </location>
</feature>
<dbReference type="Gene3D" id="3.30.200.20">
    <property type="entry name" value="Phosphorylase Kinase, domain 1"/>
    <property type="match status" value="1"/>
</dbReference>
<feature type="region of interest" description="Disordered" evidence="1">
    <location>
        <begin position="316"/>
        <end position="351"/>
    </location>
</feature>
<accession>A0ABN1Q363</accession>
<organism evidence="3 4">
    <name type="scientific">Kribbella koreensis</name>
    <dbReference type="NCBI Taxonomy" id="57909"/>
    <lineage>
        <taxon>Bacteria</taxon>
        <taxon>Bacillati</taxon>
        <taxon>Actinomycetota</taxon>
        <taxon>Actinomycetes</taxon>
        <taxon>Propionibacteriales</taxon>
        <taxon>Kribbellaceae</taxon>
        <taxon>Kribbella</taxon>
    </lineage>
</organism>
<dbReference type="EMBL" id="BAAAHK010000005">
    <property type="protein sequence ID" value="GAA0936380.1"/>
    <property type="molecule type" value="Genomic_DNA"/>
</dbReference>
<keyword evidence="4" id="KW-1185">Reference proteome</keyword>
<keyword evidence="2" id="KW-0472">Membrane</keyword>
<reference evidence="3 4" key="1">
    <citation type="journal article" date="2019" name="Int. J. Syst. Evol. Microbiol.">
        <title>The Global Catalogue of Microorganisms (GCM) 10K type strain sequencing project: providing services to taxonomists for standard genome sequencing and annotation.</title>
        <authorList>
            <consortium name="The Broad Institute Genomics Platform"/>
            <consortium name="The Broad Institute Genome Sequencing Center for Infectious Disease"/>
            <person name="Wu L."/>
            <person name="Ma J."/>
        </authorList>
    </citation>
    <scope>NUCLEOTIDE SEQUENCE [LARGE SCALE GENOMIC DNA]</scope>
    <source>
        <strain evidence="3 4">JCM 10977</strain>
    </source>
</reference>
<dbReference type="SUPFAM" id="SSF49785">
    <property type="entry name" value="Galactose-binding domain-like"/>
    <property type="match status" value="1"/>
</dbReference>
<keyword evidence="2" id="KW-1133">Transmembrane helix</keyword>
<dbReference type="Gene3D" id="2.60.120.260">
    <property type="entry name" value="Galactose-binding domain-like"/>
    <property type="match status" value="1"/>
</dbReference>
<dbReference type="CDD" id="cd13973">
    <property type="entry name" value="PK_MviN-like"/>
    <property type="match status" value="1"/>
</dbReference>
<dbReference type="InterPro" id="IPR008979">
    <property type="entry name" value="Galactose-bd-like_sf"/>
</dbReference>
<protein>
    <submittedName>
        <fullName evidence="3">Protein kinase family protein</fullName>
    </submittedName>
</protein>
<sequence>MSNQTVSPGALLAGRYRIAELLAEIDGARVWRAVDEVLSRAVVVDVLPVGDPRTNQLFDAARRAAAAADPRFLRVLDCDMHEGVTYCVREWAGGRPLERMLSAGPLTGQQAGWLAREVSEALENLHRTGHSHGSISPSTVVVTDAGAIKVVGLATEAALRSTGPGSPEEDVRALGELLYASLTGRWPGPAPAWGLQPAPVEHGRLLSPRQVRAGVPRSLDDISDRLLGDPPRHHSVPITSAAGLSAALSGVIGSSHEPPSQMDETVAVARQNGSVDDATQIAPPIQAPPALDPTPQIPEYQQSAYAENNGRVPAQPAYAAAAETRPVRRQAPPPQNGGRRKPPADEPKQRGSWGGRILILLAVLALLSVVAMAQFLVKGAINKDQGNDSKTNPPPAASSPPPSASGAPAKIVAAKDFDPEPQGNGEEHPKDVGKTYDGDASTTWTTMSYKNKPNFGGSKDGVGIIYDLGALTDVSKVTVTLVGDGTSLELMVPKADPNVSAPAVSGWKSVASLGDQGEQAVLTPAAPVKTRYVLVWLTKIPKDGTGYRGEIAEVSVQK</sequence>
<proteinExistence type="predicted"/>
<feature type="compositionally biased region" description="Pro residues" evidence="1">
    <location>
        <begin position="392"/>
        <end position="403"/>
    </location>
</feature>
<feature type="transmembrane region" description="Helical" evidence="2">
    <location>
        <begin position="357"/>
        <end position="377"/>
    </location>
</feature>
<keyword evidence="2" id="KW-0812">Transmembrane</keyword>
<gene>
    <name evidence="3" type="ORF">GCM10009554_23870</name>
</gene>
<evidence type="ECO:0000313" key="4">
    <source>
        <dbReference type="Proteomes" id="UP001500542"/>
    </source>
</evidence>
<keyword evidence="3" id="KW-0808">Transferase</keyword>
<keyword evidence="3" id="KW-0418">Kinase</keyword>